<reference evidence="2 3" key="1">
    <citation type="submission" date="2018-05" db="EMBL/GenBank/DDBJ databases">
        <title>Brumimicrobium oceani sp. nov., isolated from coastal sediment.</title>
        <authorList>
            <person name="Kou Y."/>
        </authorList>
    </citation>
    <scope>NUCLEOTIDE SEQUENCE [LARGE SCALE GENOMIC DNA]</scope>
    <source>
        <strain evidence="2 3">C305</strain>
    </source>
</reference>
<keyword evidence="1" id="KW-0812">Transmembrane</keyword>
<proteinExistence type="predicted"/>
<keyword evidence="1" id="KW-0472">Membrane</keyword>
<organism evidence="2 3">
    <name type="scientific">Brumimicrobium oceani</name>
    <dbReference type="NCBI Taxonomy" id="2100725"/>
    <lineage>
        <taxon>Bacteria</taxon>
        <taxon>Pseudomonadati</taxon>
        <taxon>Bacteroidota</taxon>
        <taxon>Flavobacteriia</taxon>
        <taxon>Flavobacteriales</taxon>
        <taxon>Crocinitomicaceae</taxon>
        <taxon>Brumimicrobium</taxon>
    </lineage>
</organism>
<protein>
    <submittedName>
        <fullName evidence="2">Uncharacterized protein</fullName>
    </submittedName>
</protein>
<reference evidence="2 3" key="2">
    <citation type="submission" date="2018-05" db="EMBL/GenBank/DDBJ databases">
        <authorList>
            <person name="Lanie J.A."/>
            <person name="Ng W.-L."/>
            <person name="Kazmierczak K.M."/>
            <person name="Andrzejewski T.M."/>
            <person name="Davidsen T.M."/>
            <person name="Wayne K.J."/>
            <person name="Tettelin H."/>
            <person name="Glass J.I."/>
            <person name="Rusch D."/>
            <person name="Podicherti R."/>
            <person name="Tsui H.-C.T."/>
            <person name="Winkler M.E."/>
        </authorList>
    </citation>
    <scope>NUCLEOTIDE SEQUENCE [LARGE SCALE GENOMIC DNA]</scope>
    <source>
        <strain evidence="2 3">C305</strain>
    </source>
</reference>
<gene>
    <name evidence="2" type="ORF">DIT68_07990</name>
</gene>
<feature type="transmembrane region" description="Helical" evidence="1">
    <location>
        <begin position="21"/>
        <end position="39"/>
    </location>
</feature>
<evidence type="ECO:0000313" key="2">
    <source>
        <dbReference type="EMBL" id="PWH85571.1"/>
    </source>
</evidence>
<name>A0A2U2XCY6_9FLAO</name>
<dbReference type="RefSeq" id="WP_109359277.1">
    <property type="nucleotide sequence ID" value="NZ_QFRJ01000005.1"/>
</dbReference>
<dbReference type="OrthoDB" id="1467912at2"/>
<comment type="caution">
    <text evidence="2">The sequence shown here is derived from an EMBL/GenBank/DDBJ whole genome shotgun (WGS) entry which is preliminary data.</text>
</comment>
<accession>A0A2U2XCY6</accession>
<dbReference type="EMBL" id="QFRJ01000005">
    <property type="protein sequence ID" value="PWH85571.1"/>
    <property type="molecule type" value="Genomic_DNA"/>
</dbReference>
<keyword evidence="3" id="KW-1185">Reference proteome</keyword>
<dbReference type="AlphaFoldDB" id="A0A2U2XCY6"/>
<keyword evidence="1" id="KW-1133">Transmembrane helix</keyword>
<evidence type="ECO:0000313" key="3">
    <source>
        <dbReference type="Proteomes" id="UP000245370"/>
    </source>
</evidence>
<evidence type="ECO:0000256" key="1">
    <source>
        <dbReference type="SAM" id="Phobius"/>
    </source>
</evidence>
<sequence>MKNPQFNFKKHQNLSKSWKMMLRFIIYSVVIALLLYLIYNPEQAVKKHTNEEKVEQIELENEALIIE</sequence>
<dbReference type="Proteomes" id="UP000245370">
    <property type="component" value="Unassembled WGS sequence"/>
</dbReference>